<reference evidence="2" key="1">
    <citation type="journal article" date="2020" name="Stud. Mycol.">
        <title>101 Dothideomycetes genomes: a test case for predicting lifestyles and emergence of pathogens.</title>
        <authorList>
            <person name="Haridas S."/>
            <person name="Albert R."/>
            <person name="Binder M."/>
            <person name="Bloem J."/>
            <person name="Labutti K."/>
            <person name="Salamov A."/>
            <person name="Andreopoulos B."/>
            <person name="Baker S."/>
            <person name="Barry K."/>
            <person name="Bills G."/>
            <person name="Bluhm B."/>
            <person name="Cannon C."/>
            <person name="Castanera R."/>
            <person name="Culley D."/>
            <person name="Daum C."/>
            <person name="Ezra D."/>
            <person name="Gonzalez J."/>
            <person name="Henrissat B."/>
            <person name="Kuo A."/>
            <person name="Liang C."/>
            <person name="Lipzen A."/>
            <person name="Lutzoni F."/>
            <person name="Magnuson J."/>
            <person name="Mondo S."/>
            <person name="Nolan M."/>
            <person name="Ohm R."/>
            <person name="Pangilinan J."/>
            <person name="Park H.-J."/>
            <person name="Ramirez L."/>
            <person name="Alfaro M."/>
            <person name="Sun H."/>
            <person name="Tritt A."/>
            <person name="Yoshinaga Y."/>
            <person name="Zwiers L.-H."/>
            <person name="Turgeon B."/>
            <person name="Goodwin S."/>
            <person name="Spatafora J."/>
            <person name="Crous P."/>
            <person name="Grigoriev I."/>
        </authorList>
    </citation>
    <scope>NUCLEOTIDE SEQUENCE</scope>
    <source>
        <strain evidence="2">CBS 262.69</strain>
    </source>
</reference>
<gene>
    <name evidence="2" type="ORF">EJ06DRAFT_146745</name>
</gene>
<organism evidence="2 3">
    <name type="scientific">Trichodelitschia bisporula</name>
    <dbReference type="NCBI Taxonomy" id="703511"/>
    <lineage>
        <taxon>Eukaryota</taxon>
        <taxon>Fungi</taxon>
        <taxon>Dikarya</taxon>
        <taxon>Ascomycota</taxon>
        <taxon>Pezizomycotina</taxon>
        <taxon>Dothideomycetes</taxon>
        <taxon>Dothideomycetes incertae sedis</taxon>
        <taxon>Phaeotrichales</taxon>
        <taxon>Phaeotrichaceae</taxon>
        <taxon>Trichodelitschia</taxon>
    </lineage>
</organism>
<dbReference type="Proteomes" id="UP000799640">
    <property type="component" value="Unassembled WGS sequence"/>
</dbReference>
<feature type="region of interest" description="Disordered" evidence="1">
    <location>
        <begin position="30"/>
        <end position="51"/>
    </location>
</feature>
<dbReference type="AlphaFoldDB" id="A0A6G1HMY1"/>
<protein>
    <submittedName>
        <fullName evidence="2">Uncharacterized protein</fullName>
    </submittedName>
</protein>
<keyword evidence="3" id="KW-1185">Reference proteome</keyword>
<evidence type="ECO:0000256" key="1">
    <source>
        <dbReference type="SAM" id="MobiDB-lite"/>
    </source>
</evidence>
<proteinExistence type="predicted"/>
<accession>A0A6G1HMY1</accession>
<sequence length="146" mass="16446">MSLPQISMLLRLLPDITMLLPHVYIRTSTNPPSHPQTKYLHPSPHQPATSTKTTTVTAHVQRSTACHSPPSGPQHTSQSIYRYSMRAIPTHCVLSQPRVNSPVSQHPARSGPAWRVVHVYTRARYNDVLWYMRPAPAASVTRAYMM</sequence>
<dbReference type="EMBL" id="ML996703">
    <property type="protein sequence ID" value="KAF2397370.1"/>
    <property type="molecule type" value="Genomic_DNA"/>
</dbReference>
<name>A0A6G1HMY1_9PEZI</name>
<evidence type="ECO:0000313" key="3">
    <source>
        <dbReference type="Proteomes" id="UP000799640"/>
    </source>
</evidence>
<evidence type="ECO:0000313" key="2">
    <source>
        <dbReference type="EMBL" id="KAF2397370.1"/>
    </source>
</evidence>